<feature type="domain" description="PRTase-CE" evidence="1">
    <location>
        <begin position="54"/>
        <end position="352"/>
    </location>
</feature>
<proteinExistence type="predicted"/>
<comment type="caution">
    <text evidence="2">The sequence shown here is derived from an EMBL/GenBank/DDBJ whole genome shotgun (WGS) entry which is preliminary data.</text>
</comment>
<evidence type="ECO:0000313" key="3">
    <source>
        <dbReference type="Proteomes" id="UP000326903"/>
    </source>
</evidence>
<gene>
    <name evidence="2" type="ORF">FW778_02925</name>
</gene>
<reference evidence="2 3" key="1">
    <citation type="submission" date="2019-09" db="EMBL/GenBank/DDBJ databases">
        <title>Draft genome sequence of Ginsengibacter sp. BR5-29.</title>
        <authorList>
            <person name="Im W.-T."/>
        </authorList>
    </citation>
    <scope>NUCLEOTIDE SEQUENCE [LARGE SCALE GENOMIC DNA]</scope>
    <source>
        <strain evidence="2 3">BR5-29</strain>
    </source>
</reference>
<evidence type="ECO:0000259" key="1">
    <source>
        <dbReference type="Pfam" id="PF24390"/>
    </source>
</evidence>
<name>A0A5J5IKC2_9BACT</name>
<dbReference type="Pfam" id="PF24390">
    <property type="entry name" value="PRTase-CE"/>
    <property type="match status" value="1"/>
</dbReference>
<dbReference type="InterPro" id="IPR056920">
    <property type="entry name" value="PRTase-CE"/>
</dbReference>
<organism evidence="2 3">
    <name type="scientific">Ginsengibacter hankyongi</name>
    <dbReference type="NCBI Taxonomy" id="2607284"/>
    <lineage>
        <taxon>Bacteria</taxon>
        <taxon>Pseudomonadati</taxon>
        <taxon>Bacteroidota</taxon>
        <taxon>Chitinophagia</taxon>
        <taxon>Chitinophagales</taxon>
        <taxon>Chitinophagaceae</taxon>
        <taxon>Ginsengibacter</taxon>
    </lineage>
</organism>
<dbReference type="EMBL" id="VYQF01000001">
    <property type="protein sequence ID" value="KAA9041008.1"/>
    <property type="molecule type" value="Genomic_DNA"/>
</dbReference>
<dbReference type="AlphaFoldDB" id="A0A5J5IKC2"/>
<dbReference type="RefSeq" id="WP_150413097.1">
    <property type="nucleotide sequence ID" value="NZ_VYQF01000001.1"/>
</dbReference>
<sequence length="359" mass="41298">MRTTLAETLLTKIMEWTPDEIDCERPLLQAMANLKWNEYQQFAPGTRFLESLVKWLQQFNSLEDKKSAYKLVREHLIFVSSEQMAHLVDILFSEKVNPLLIKKTAAEKRLASYLVTKILNDLAYENNLRMSLFIGLSDGSRIDQFRRGAYLNNEQVISTYDISPEKVKDMLDNLEKDVPGAKFKTIFLIDDFTASGKTFCRSGGRGKLGKIFKKIFFEENSGFKSAVDFDKIEVHILFYIATSDAIDNITAGITEWKEENGIEFPCTVNCLLLIDDTTKNKIIEDAAIMSFISRYFDDTVVDEHYKKGKHELPYLGFNECGLPLVLNHNSPNNSIAIFWLPADKKYKGLFPRISRHREK</sequence>
<accession>A0A5J5IKC2</accession>
<keyword evidence="3" id="KW-1185">Reference proteome</keyword>
<evidence type="ECO:0000313" key="2">
    <source>
        <dbReference type="EMBL" id="KAA9041008.1"/>
    </source>
</evidence>
<protein>
    <recommendedName>
        <fullName evidence="1">PRTase-CE domain-containing protein</fullName>
    </recommendedName>
</protein>
<dbReference type="Proteomes" id="UP000326903">
    <property type="component" value="Unassembled WGS sequence"/>
</dbReference>